<reference evidence="2 3" key="1">
    <citation type="submission" date="2012-08" db="EMBL/GenBank/DDBJ databases">
        <title>Oryza genome evolution.</title>
        <authorList>
            <person name="Wing R.A."/>
        </authorList>
    </citation>
    <scope>NUCLEOTIDE SEQUENCE</scope>
</reference>
<dbReference type="EnsemblPlants" id="LPERR03G10700.2">
    <property type="protein sequence ID" value="LPERR03G10700.2"/>
    <property type="gene ID" value="LPERR03G10700"/>
</dbReference>
<dbReference type="AlphaFoldDB" id="A0A0D9VSE9"/>
<feature type="region of interest" description="Disordered" evidence="1">
    <location>
        <begin position="1"/>
        <end position="38"/>
    </location>
</feature>
<feature type="region of interest" description="Disordered" evidence="1">
    <location>
        <begin position="50"/>
        <end position="74"/>
    </location>
</feature>
<reference evidence="3" key="2">
    <citation type="submission" date="2013-12" db="EMBL/GenBank/DDBJ databases">
        <authorList>
            <person name="Yu Y."/>
            <person name="Lee S."/>
            <person name="de Baynast K."/>
            <person name="Wissotski M."/>
            <person name="Liu L."/>
            <person name="Talag J."/>
            <person name="Goicoechea J."/>
            <person name="Angelova A."/>
            <person name="Jetty R."/>
            <person name="Kudrna D."/>
            <person name="Golser W."/>
            <person name="Rivera L."/>
            <person name="Zhang J."/>
            <person name="Wing R."/>
        </authorList>
    </citation>
    <scope>NUCLEOTIDE SEQUENCE</scope>
</reference>
<dbReference type="HOGENOM" id="CLU_2310098_0_0_1"/>
<organism evidence="2 3">
    <name type="scientific">Leersia perrieri</name>
    <dbReference type="NCBI Taxonomy" id="77586"/>
    <lineage>
        <taxon>Eukaryota</taxon>
        <taxon>Viridiplantae</taxon>
        <taxon>Streptophyta</taxon>
        <taxon>Embryophyta</taxon>
        <taxon>Tracheophyta</taxon>
        <taxon>Spermatophyta</taxon>
        <taxon>Magnoliopsida</taxon>
        <taxon>Liliopsida</taxon>
        <taxon>Poales</taxon>
        <taxon>Poaceae</taxon>
        <taxon>BOP clade</taxon>
        <taxon>Oryzoideae</taxon>
        <taxon>Oryzeae</taxon>
        <taxon>Oryzinae</taxon>
        <taxon>Leersia</taxon>
    </lineage>
</organism>
<accession>A0A0D9VSE9</accession>
<evidence type="ECO:0000313" key="2">
    <source>
        <dbReference type="EnsemblPlants" id="LPERR03G10700.2"/>
    </source>
</evidence>
<keyword evidence="3" id="KW-1185">Reference proteome</keyword>
<protein>
    <submittedName>
        <fullName evidence="2">Uncharacterized protein</fullName>
    </submittedName>
</protein>
<name>A0A0D9VSE9_9ORYZ</name>
<sequence length="100" mass="10327">MNVRSSSSSSRDEPDGPDMARSGRDGGSFPPVTSKSEGNNCASIIISASAPISSPPDFGCRLRRSPASSGASPSSCCFRRVLTGQILGSVGETSVGFRRM</sequence>
<evidence type="ECO:0000313" key="3">
    <source>
        <dbReference type="Proteomes" id="UP000032180"/>
    </source>
</evidence>
<reference evidence="2" key="3">
    <citation type="submission" date="2015-04" db="UniProtKB">
        <authorList>
            <consortium name="EnsemblPlants"/>
        </authorList>
    </citation>
    <scope>IDENTIFICATION</scope>
</reference>
<dbReference type="Gramene" id="LPERR03G10700.2">
    <property type="protein sequence ID" value="LPERR03G10700.2"/>
    <property type="gene ID" value="LPERR03G10700"/>
</dbReference>
<evidence type="ECO:0000256" key="1">
    <source>
        <dbReference type="SAM" id="MobiDB-lite"/>
    </source>
</evidence>
<proteinExistence type="predicted"/>
<feature type="compositionally biased region" description="Low complexity" evidence="1">
    <location>
        <begin position="65"/>
        <end position="74"/>
    </location>
</feature>
<dbReference type="Proteomes" id="UP000032180">
    <property type="component" value="Chromosome 3"/>
</dbReference>